<dbReference type="AlphaFoldDB" id="B9S7P9"/>
<dbReference type="Proteomes" id="UP000008311">
    <property type="component" value="Unassembled WGS sequence"/>
</dbReference>
<feature type="transmembrane region" description="Helical" evidence="1">
    <location>
        <begin position="67"/>
        <end position="91"/>
    </location>
</feature>
<sequence length="108" mass="11378">MADSSSLDSISGSVSTQSPNKRVRIFRDDISSILSKSEAGLGSKTYSMCCGAFGRERRGSFQNSKGLVKLSSLIIYVCIVSIGAATGTILVQLQPSEELVRAGTSNVV</sequence>
<name>B9S7P9_RICCO</name>
<organism evidence="2 3">
    <name type="scientific">Ricinus communis</name>
    <name type="common">Castor bean</name>
    <dbReference type="NCBI Taxonomy" id="3988"/>
    <lineage>
        <taxon>Eukaryota</taxon>
        <taxon>Viridiplantae</taxon>
        <taxon>Streptophyta</taxon>
        <taxon>Embryophyta</taxon>
        <taxon>Tracheophyta</taxon>
        <taxon>Spermatophyta</taxon>
        <taxon>Magnoliopsida</taxon>
        <taxon>eudicotyledons</taxon>
        <taxon>Gunneridae</taxon>
        <taxon>Pentapetalae</taxon>
        <taxon>rosids</taxon>
        <taxon>fabids</taxon>
        <taxon>Malpighiales</taxon>
        <taxon>Euphorbiaceae</taxon>
        <taxon>Acalyphoideae</taxon>
        <taxon>Acalypheae</taxon>
        <taxon>Ricinus</taxon>
    </lineage>
</organism>
<keyword evidence="3" id="KW-1185">Reference proteome</keyword>
<gene>
    <name evidence="2" type="ORF">RCOM_0610520</name>
</gene>
<dbReference type="EMBL" id="EQ973886">
    <property type="protein sequence ID" value="EEF40422.1"/>
    <property type="molecule type" value="Genomic_DNA"/>
</dbReference>
<accession>B9S7P9</accession>
<keyword evidence="1" id="KW-1133">Transmembrane helix</keyword>
<evidence type="ECO:0000313" key="2">
    <source>
        <dbReference type="EMBL" id="EEF40422.1"/>
    </source>
</evidence>
<dbReference type="InParanoid" id="B9S7P9"/>
<keyword evidence="1" id="KW-0472">Membrane</keyword>
<reference evidence="3" key="1">
    <citation type="journal article" date="2010" name="Nat. Biotechnol.">
        <title>Draft genome sequence of the oilseed species Ricinus communis.</title>
        <authorList>
            <person name="Chan A.P."/>
            <person name="Crabtree J."/>
            <person name="Zhao Q."/>
            <person name="Lorenzi H."/>
            <person name="Orvis J."/>
            <person name="Puiu D."/>
            <person name="Melake-Berhan A."/>
            <person name="Jones K.M."/>
            <person name="Redman J."/>
            <person name="Chen G."/>
            <person name="Cahoon E.B."/>
            <person name="Gedil M."/>
            <person name="Stanke M."/>
            <person name="Haas B.J."/>
            <person name="Wortman J.R."/>
            <person name="Fraser-Liggett C.M."/>
            <person name="Ravel J."/>
            <person name="Rabinowicz P.D."/>
        </authorList>
    </citation>
    <scope>NUCLEOTIDE SEQUENCE [LARGE SCALE GENOMIC DNA]</scope>
    <source>
        <strain evidence="3">cv. Hale</strain>
    </source>
</reference>
<keyword evidence="1" id="KW-0812">Transmembrane</keyword>
<protein>
    <submittedName>
        <fullName evidence="2">Uncharacterized protein</fullName>
    </submittedName>
</protein>
<evidence type="ECO:0000256" key="1">
    <source>
        <dbReference type="SAM" id="Phobius"/>
    </source>
</evidence>
<proteinExistence type="predicted"/>
<evidence type="ECO:0000313" key="3">
    <source>
        <dbReference type="Proteomes" id="UP000008311"/>
    </source>
</evidence>